<evidence type="ECO:0000313" key="3">
    <source>
        <dbReference type="EMBL" id="EFE75588.2"/>
    </source>
</evidence>
<keyword evidence="2" id="KW-0812">Transmembrane</keyword>
<feature type="transmembrane region" description="Helical" evidence="2">
    <location>
        <begin position="174"/>
        <end position="192"/>
    </location>
</feature>
<feature type="transmembrane region" description="Helical" evidence="2">
    <location>
        <begin position="67"/>
        <end position="88"/>
    </location>
</feature>
<feature type="transmembrane region" description="Helical" evidence="2">
    <location>
        <begin position="204"/>
        <end position="226"/>
    </location>
</feature>
<accession>D6ANI1</accession>
<evidence type="ECO:0000256" key="2">
    <source>
        <dbReference type="SAM" id="Phobius"/>
    </source>
</evidence>
<dbReference type="EMBL" id="DS999644">
    <property type="protein sequence ID" value="EFE75588.2"/>
    <property type="molecule type" value="Genomic_DNA"/>
</dbReference>
<evidence type="ECO:0000256" key="1">
    <source>
        <dbReference type="SAM" id="MobiDB-lite"/>
    </source>
</evidence>
<feature type="transmembrane region" description="Helical" evidence="2">
    <location>
        <begin position="232"/>
        <end position="252"/>
    </location>
</feature>
<organism evidence="3 4">
    <name type="scientific">Streptomyces filamentosus NRRL 15998</name>
    <dbReference type="NCBI Taxonomy" id="457431"/>
    <lineage>
        <taxon>Bacteria</taxon>
        <taxon>Bacillati</taxon>
        <taxon>Actinomycetota</taxon>
        <taxon>Actinomycetes</taxon>
        <taxon>Kitasatosporales</taxon>
        <taxon>Streptomycetaceae</taxon>
        <taxon>Streptomyces</taxon>
    </lineage>
</organism>
<dbReference type="AlphaFoldDB" id="D6ANI1"/>
<dbReference type="Proteomes" id="UP000003986">
    <property type="component" value="Unassembled WGS sequence"/>
</dbReference>
<feature type="transmembrane region" description="Helical" evidence="2">
    <location>
        <begin position="140"/>
        <end position="162"/>
    </location>
</feature>
<gene>
    <name evidence="3" type="ORF">SSGG_02955</name>
</gene>
<keyword evidence="2" id="KW-0472">Membrane</keyword>
<evidence type="ECO:0000313" key="4">
    <source>
        <dbReference type="Proteomes" id="UP000003986"/>
    </source>
</evidence>
<reference evidence="4" key="2">
    <citation type="submission" date="2008-12" db="EMBL/GenBank/DDBJ databases">
        <title>Annotation of Streptomyces roseosporus strain NRRL 15998.</title>
        <authorList>
            <consortium name="The Broad Institute Genome Sequencing Platform"/>
            <consortium name="Broad Institute Microbial Sequencing Center"/>
            <person name="Fischbach M."/>
            <person name="Ward D."/>
            <person name="Young S."/>
            <person name="Kodira C.D."/>
            <person name="Zeng Q."/>
            <person name="Koehrsen M."/>
            <person name="Godfrey P."/>
            <person name="Alvarado L."/>
            <person name="Berlin A.M."/>
            <person name="Borenstein D."/>
            <person name="Chen Z."/>
            <person name="Engels R."/>
            <person name="Freedman E."/>
            <person name="Gellesch M."/>
            <person name="Goldberg J."/>
            <person name="Griggs A."/>
            <person name="Gujja S."/>
            <person name="Heiman D.I."/>
            <person name="Hepburn T.A."/>
            <person name="Howarth C."/>
            <person name="Jen D."/>
            <person name="Larson L."/>
            <person name="Lewis B."/>
            <person name="Mehta T."/>
            <person name="Park D."/>
            <person name="Pearson M."/>
            <person name="Roberts A."/>
            <person name="Saif S."/>
            <person name="Shea T.D."/>
            <person name="Shenoy N."/>
            <person name="Sisk P."/>
            <person name="Stolte C."/>
            <person name="Sykes S.N."/>
            <person name="Walk T."/>
            <person name="White J."/>
            <person name="Yandava C."/>
            <person name="Straight P."/>
            <person name="Clardy J."/>
            <person name="Hung D."/>
            <person name="Kolter R."/>
            <person name="Mekalanos J."/>
            <person name="Walker S."/>
            <person name="Walsh C.T."/>
            <person name="Wieland B.L.C."/>
            <person name="Ilzarbe M."/>
            <person name="Galagan J."/>
            <person name="Nusbaum C."/>
            <person name="Birren B."/>
        </authorList>
    </citation>
    <scope>NUCLEOTIDE SEQUENCE [LARGE SCALE GENOMIC DNA]</scope>
    <source>
        <strain evidence="4">NRRL 15998</strain>
    </source>
</reference>
<feature type="transmembrane region" description="Helical" evidence="2">
    <location>
        <begin position="100"/>
        <end position="119"/>
    </location>
</feature>
<reference evidence="4" key="1">
    <citation type="submission" date="2008-10" db="EMBL/GenBank/DDBJ databases">
        <authorList>
            <person name="Molnar K."/>
        </authorList>
    </citation>
    <scope>NUCLEOTIDE SEQUENCE [LARGE SCALE GENOMIC DNA]</scope>
    <source>
        <strain evidence="4">NRRL 15998</strain>
    </source>
</reference>
<protein>
    <submittedName>
        <fullName evidence="3">Predicted protein</fullName>
    </submittedName>
</protein>
<name>D6ANI1_STRFL</name>
<feature type="region of interest" description="Disordered" evidence="1">
    <location>
        <begin position="1"/>
        <end position="27"/>
    </location>
</feature>
<keyword evidence="2" id="KW-1133">Transmembrane helix</keyword>
<proteinExistence type="predicted"/>
<sequence length="263" mass="28079">MDRRRRRIEGRRQGLRREPPAQPLPRRIDRVDEPALRRFPAVRPCSVRLHAEHPLNTIKPWLTFGRAYRGVPSLAGILALVVLNALVGAREVQSGITEPVTIPFALLIPVVMACVIGFSSYGEVGYLDRTGTVRVPVARLLLLLTLLLPAAVGLLLLTPAAASPEALGQGEWAALRNLLGLTGVVTLSVCFLGQGGSWVPATVLTGAALFLGRHGAGAGAWSWISAPQGDSGAFLVAVALFLCGLALLVPYGERGLSRRLLRS</sequence>
<feature type="compositionally biased region" description="Basic and acidic residues" evidence="1">
    <location>
        <begin position="10"/>
        <end position="19"/>
    </location>
</feature>